<keyword evidence="2" id="KW-1185">Reference proteome</keyword>
<reference evidence="1 2" key="1">
    <citation type="journal article" date="2021" name="Sci. Rep.">
        <title>Chromosome anchoring in Senegalese sole (Solea senegalensis) reveals sex-associated markers and genome rearrangements in flatfish.</title>
        <authorList>
            <person name="Guerrero-Cozar I."/>
            <person name="Gomez-Garrido J."/>
            <person name="Berbel C."/>
            <person name="Martinez-Blanch J.F."/>
            <person name="Alioto T."/>
            <person name="Claros M.G."/>
            <person name="Gagnaire P.A."/>
            <person name="Manchado M."/>
        </authorList>
    </citation>
    <scope>NUCLEOTIDE SEQUENCE [LARGE SCALE GENOMIC DNA]</scope>
    <source>
        <strain evidence="1">Sse05_10M</strain>
    </source>
</reference>
<proteinExistence type="predicted"/>
<protein>
    <submittedName>
        <fullName evidence="1">Uncharacterized protein</fullName>
    </submittedName>
</protein>
<name>A0AAV6S534_SOLSE</name>
<dbReference type="AlphaFoldDB" id="A0AAV6S534"/>
<dbReference type="Proteomes" id="UP000693946">
    <property type="component" value="Linkage Group LG15"/>
</dbReference>
<dbReference type="EMBL" id="JAGKHQ010000007">
    <property type="protein sequence ID" value="KAG7511577.1"/>
    <property type="molecule type" value="Genomic_DNA"/>
</dbReference>
<accession>A0AAV6S534</accession>
<evidence type="ECO:0000313" key="2">
    <source>
        <dbReference type="Proteomes" id="UP000693946"/>
    </source>
</evidence>
<gene>
    <name evidence="1" type="ORF">JOB18_003610</name>
</gene>
<evidence type="ECO:0000313" key="1">
    <source>
        <dbReference type="EMBL" id="KAG7511577.1"/>
    </source>
</evidence>
<comment type="caution">
    <text evidence="1">The sequence shown here is derived from an EMBL/GenBank/DDBJ whole genome shotgun (WGS) entry which is preliminary data.</text>
</comment>
<sequence>MLSKWLVSCREIVRTYYGYADFSRYVSGVTPFSNCPSVGRNFGTTVESPERGLGDLTTHCRRTFIKHTVLGLINTQRATLSSISPWRLNYEGDRSGSD</sequence>
<organism evidence="1 2">
    <name type="scientific">Solea senegalensis</name>
    <name type="common">Senegalese sole</name>
    <dbReference type="NCBI Taxonomy" id="28829"/>
    <lineage>
        <taxon>Eukaryota</taxon>
        <taxon>Metazoa</taxon>
        <taxon>Chordata</taxon>
        <taxon>Craniata</taxon>
        <taxon>Vertebrata</taxon>
        <taxon>Euteleostomi</taxon>
        <taxon>Actinopterygii</taxon>
        <taxon>Neopterygii</taxon>
        <taxon>Teleostei</taxon>
        <taxon>Neoteleostei</taxon>
        <taxon>Acanthomorphata</taxon>
        <taxon>Carangaria</taxon>
        <taxon>Pleuronectiformes</taxon>
        <taxon>Pleuronectoidei</taxon>
        <taxon>Soleidae</taxon>
        <taxon>Solea</taxon>
    </lineage>
</organism>